<dbReference type="InParanoid" id="A0A7R8US85"/>
<dbReference type="InterPro" id="IPR003508">
    <property type="entry name" value="CIDE-N_dom"/>
</dbReference>
<dbReference type="OMA" id="QCHEYKI"/>
<evidence type="ECO:0000256" key="1">
    <source>
        <dbReference type="ARBA" id="ARBA00022703"/>
    </source>
</evidence>
<dbReference type="InterPro" id="IPR015311">
    <property type="entry name" value="DFF40_C"/>
</dbReference>
<dbReference type="SMART" id="SM00266">
    <property type="entry name" value="CAD"/>
    <property type="match status" value="1"/>
</dbReference>
<dbReference type="GO" id="GO:0004520">
    <property type="term" value="F:DNA endonuclease activity"/>
    <property type="evidence" value="ECO:0007669"/>
    <property type="project" value="InterPro"/>
</dbReference>
<dbReference type="Pfam" id="PF09230">
    <property type="entry name" value="DFF40"/>
    <property type="match status" value="1"/>
</dbReference>
<evidence type="ECO:0000259" key="3">
    <source>
        <dbReference type="PROSITE" id="PS51135"/>
    </source>
</evidence>
<dbReference type="FunCoup" id="A0A7R8US85">
    <property type="interactions" value="189"/>
</dbReference>
<evidence type="ECO:0000313" key="4">
    <source>
        <dbReference type="EMBL" id="CAD7086079.1"/>
    </source>
</evidence>
<organism evidence="4 5">
    <name type="scientific">Hermetia illucens</name>
    <name type="common">Black soldier fly</name>
    <dbReference type="NCBI Taxonomy" id="343691"/>
    <lineage>
        <taxon>Eukaryota</taxon>
        <taxon>Metazoa</taxon>
        <taxon>Ecdysozoa</taxon>
        <taxon>Arthropoda</taxon>
        <taxon>Hexapoda</taxon>
        <taxon>Insecta</taxon>
        <taxon>Pterygota</taxon>
        <taxon>Neoptera</taxon>
        <taxon>Endopterygota</taxon>
        <taxon>Diptera</taxon>
        <taxon>Brachycera</taxon>
        <taxon>Stratiomyomorpha</taxon>
        <taxon>Stratiomyidae</taxon>
        <taxon>Hermetiinae</taxon>
        <taxon>Hermetia</taxon>
    </lineage>
</organism>
<name>A0A7R8US85_HERIL</name>
<dbReference type="PANTHER" id="PTHR13067:SF2">
    <property type="entry name" value="CASPASE-ACTIVATED DNASE"/>
    <property type="match status" value="1"/>
</dbReference>
<dbReference type="OrthoDB" id="9943677at2759"/>
<reference evidence="4 5" key="1">
    <citation type="submission" date="2020-11" db="EMBL/GenBank/DDBJ databases">
        <authorList>
            <person name="Wallbank WR R."/>
            <person name="Pardo Diaz C."/>
            <person name="Kozak K."/>
            <person name="Martin S."/>
            <person name="Jiggins C."/>
            <person name="Moest M."/>
            <person name="Warren A I."/>
            <person name="Generalovic N T."/>
            <person name="Byers J.R.P. K."/>
            <person name="Montejo-Kovacevich G."/>
            <person name="Yen C E."/>
        </authorList>
    </citation>
    <scope>NUCLEOTIDE SEQUENCE [LARGE SCALE GENOMIC DNA]</scope>
</reference>
<dbReference type="EMBL" id="LR899011">
    <property type="protein sequence ID" value="CAD7086079.1"/>
    <property type="molecule type" value="Genomic_DNA"/>
</dbReference>
<dbReference type="GO" id="GO:0005737">
    <property type="term" value="C:cytoplasm"/>
    <property type="evidence" value="ECO:0007669"/>
    <property type="project" value="InterPro"/>
</dbReference>
<dbReference type="PANTHER" id="PTHR13067">
    <property type="entry name" value="CASPASE-ACTIVATED DNASE"/>
    <property type="match status" value="1"/>
</dbReference>
<dbReference type="GO" id="GO:0006309">
    <property type="term" value="P:apoptotic DNA fragmentation"/>
    <property type="evidence" value="ECO:0007669"/>
    <property type="project" value="InterPro"/>
</dbReference>
<dbReference type="AlphaFoldDB" id="A0A7R8US85"/>
<accession>A0A7R8US85</accession>
<feature type="domain" description="CIDE-N" evidence="3">
    <location>
        <begin position="17"/>
        <end position="92"/>
    </location>
</feature>
<protein>
    <recommendedName>
        <fullName evidence="3">CIDE-N domain-containing protein</fullName>
    </recommendedName>
</protein>
<dbReference type="GO" id="GO:0016787">
    <property type="term" value="F:hydrolase activity"/>
    <property type="evidence" value="ECO:0007669"/>
    <property type="project" value="InterPro"/>
</dbReference>
<dbReference type="Gene3D" id="3.10.20.10">
    <property type="match status" value="1"/>
</dbReference>
<dbReference type="Proteomes" id="UP000594454">
    <property type="component" value="Chromosome 3"/>
</dbReference>
<proteinExistence type="predicted"/>
<evidence type="ECO:0000256" key="2">
    <source>
        <dbReference type="PROSITE-ProRule" id="PRU00447"/>
    </source>
</evidence>
<dbReference type="InterPro" id="IPR044925">
    <property type="entry name" value="His-Me_finger_sf"/>
</dbReference>
<dbReference type="PROSITE" id="PS51135">
    <property type="entry name" value="CIDE_N"/>
    <property type="match status" value="1"/>
</dbReference>
<dbReference type="GO" id="GO:0005634">
    <property type="term" value="C:nucleus"/>
    <property type="evidence" value="ECO:0007669"/>
    <property type="project" value="InterPro"/>
</dbReference>
<sequence length="414" mass="48210">MSTVDGAMISSLTSAKKMQGYKVTDNKRSRKFGIAANSLKMLTERAGTKFNIKDCSLYLAKDGMKVTDEAYFATIEPQTLFVAVGPGEKDVMTEYDITMKNIRDNIGKGNLNHDYILQTLLEEYPERFSKAIAKYQKTYFQDRSKLDFSLRSEHEEWFRGTEKTCKTKEEAMGKRAQDRIRGYYYKTKEEIIKSDLYETNEKARQMFHRILDIFRYLLIGCNYFSMMFDRKCKRKHPSLQDQTDASALPSKRMRQMIKEYATRTEMFEDWSVSLCNDSGEFFCQGLYSNTGGCDKGHSINPYICRENLLVFQVWNLDHQIELARTIVPSLIENVRSLLENPNQKCPLHGKKVKDVNIIEYFLELFSVKNLKLVYIVCHDKTQRKNSSNGRLVCDKCSEYNLIKDFTDFTESIDC</sequence>
<keyword evidence="5" id="KW-1185">Reference proteome</keyword>
<evidence type="ECO:0000313" key="5">
    <source>
        <dbReference type="Proteomes" id="UP000594454"/>
    </source>
</evidence>
<keyword evidence="1 2" id="KW-0053">Apoptosis</keyword>
<dbReference type="Pfam" id="PF02017">
    <property type="entry name" value="CIDE-N"/>
    <property type="match status" value="1"/>
</dbReference>
<dbReference type="SUPFAM" id="SSF54277">
    <property type="entry name" value="CAD &amp; PB1 domains"/>
    <property type="match status" value="1"/>
</dbReference>
<dbReference type="InterPro" id="IPR039729">
    <property type="entry name" value="DFF40"/>
</dbReference>
<gene>
    <name evidence="4" type="ORF">HERILL_LOCUS8877</name>
</gene>
<dbReference type="SUPFAM" id="SSF54060">
    <property type="entry name" value="His-Me finger endonucleases"/>
    <property type="match status" value="1"/>
</dbReference>